<dbReference type="AlphaFoldDB" id="X1ST10"/>
<dbReference type="EMBL" id="BARW01013306">
    <property type="protein sequence ID" value="GAI78465.1"/>
    <property type="molecule type" value="Genomic_DNA"/>
</dbReference>
<organism evidence="1">
    <name type="scientific">marine sediment metagenome</name>
    <dbReference type="NCBI Taxonomy" id="412755"/>
    <lineage>
        <taxon>unclassified sequences</taxon>
        <taxon>metagenomes</taxon>
        <taxon>ecological metagenomes</taxon>
    </lineage>
</organism>
<gene>
    <name evidence="1" type="ORF">S12H4_24485</name>
</gene>
<name>X1ST10_9ZZZZ</name>
<evidence type="ECO:0000313" key="1">
    <source>
        <dbReference type="EMBL" id="GAI78465.1"/>
    </source>
</evidence>
<reference evidence="1" key="1">
    <citation type="journal article" date="2014" name="Front. Microbiol.">
        <title>High frequency of phylogenetically diverse reductive dehalogenase-homologous genes in deep subseafloor sedimentary metagenomes.</title>
        <authorList>
            <person name="Kawai M."/>
            <person name="Futagami T."/>
            <person name="Toyoda A."/>
            <person name="Takaki Y."/>
            <person name="Nishi S."/>
            <person name="Hori S."/>
            <person name="Arai W."/>
            <person name="Tsubouchi T."/>
            <person name="Morono Y."/>
            <person name="Uchiyama I."/>
            <person name="Ito T."/>
            <person name="Fujiyama A."/>
            <person name="Inagaki F."/>
            <person name="Takami H."/>
        </authorList>
    </citation>
    <scope>NUCLEOTIDE SEQUENCE</scope>
    <source>
        <strain evidence="1">Expedition CK06-06</strain>
    </source>
</reference>
<protein>
    <submittedName>
        <fullName evidence="1">Uncharacterized protein</fullName>
    </submittedName>
</protein>
<accession>X1ST10</accession>
<sequence>MALALKKQIKSSGIIRVYNRSLIQQLNNQGLDKRSISRYVNWHNP</sequence>
<proteinExistence type="predicted"/>
<comment type="caution">
    <text evidence="1">The sequence shown here is derived from an EMBL/GenBank/DDBJ whole genome shotgun (WGS) entry which is preliminary data.</text>
</comment>